<gene>
    <name evidence="1" type="ORF">M431DRAFT_225784</name>
</gene>
<organism evidence="1 2">
    <name type="scientific">Trichoderma harzianum CBS 226.95</name>
    <dbReference type="NCBI Taxonomy" id="983964"/>
    <lineage>
        <taxon>Eukaryota</taxon>
        <taxon>Fungi</taxon>
        <taxon>Dikarya</taxon>
        <taxon>Ascomycota</taxon>
        <taxon>Pezizomycotina</taxon>
        <taxon>Sordariomycetes</taxon>
        <taxon>Hypocreomycetidae</taxon>
        <taxon>Hypocreales</taxon>
        <taxon>Hypocreaceae</taxon>
        <taxon>Trichoderma</taxon>
    </lineage>
</organism>
<dbReference type="EMBL" id="KZ679685">
    <property type="protein sequence ID" value="PTB51719.1"/>
    <property type="molecule type" value="Genomic_DNA"/>
</dbReference>
<evidence type="ECO:0000313" key="2">
    <source>
        <dbReference type="Proteomes" id="UP000241690"/>
    </source>
</evidence>
<reference evidence="1 2" key="1">
    <citation type="submission" date="2016-07" db="EMBL/GenBank/DDBJ databases">
        <title>Multiple horizontal gene transfer events from other fungi enriched the ability of initially mycotrophic Trichoderma (Ascomycota) to feed on dead plant biomass.</title>
        <authorList>
            <consortium name="DOE Joint Genome Institute"/>
            <person name="Aerts A."/>
            <person name="Atanasova L."/>
            <person name="Chenthamara K."/>
            <person name="Zhang J."/>
            <person name="Grujic M."/>
            <person name="Henrissat B."/>
            <person name="Kuo A."/>
            <person name="Salamov A."/>
            <person name="Lipzen A."/>
            <person name="Labutti K."/>
            <person name="Barry K."/>
            <person name="Miao Y."/>
            <person name="Rahimi M.J."/>
            <person name="Shen Q."/>
            <person name="Grigoriev I.V."/>
            <person name="Kubicek C.P."/>
            <person name="Druzhinina I.S."/>
        </authorList>
    </citation>
    <scope>NUCLEOTIDE SEQUENCE [LARGE SCALE GENOMIC DNA]</scope>
    <source>
        <strain evidence="1 2">CBS 226.95</strain>
    </source>
</reference>
<proteinExistence type="predicted"/>
<name>A0A2T4A3T7_TRIHA</name>
<dbReference type="AlphaFoldDB" id="A0A2T4A3T7"/>
<dbReference type="GeneID" id="36622166"/>
<keyword evidence="2" id="KW-1185">Reference proteome</keyword>
<protein>
    <submittedName>
        <fullName evidence="1">Uncharacterized protein</fullName>
    </submittedName>
</protein>
<accession>A0A2T4A3T7</accession>
<dbReference type="Proteomes" id="UP000241690">
    <property type="component" value="Unassembled WGS sequence"/>
</dbReference>
<sequence>MFPLLVLPKKTQHVRHRSQKQNPRFYISLDMTAQEDIFISTRSPTLGPLNPHHLSSKKKTINEQRYVERHPQSQPSRGVDSRLIGKVYHIQFWRPGTEGNPQRIRLTLSKPLCGAAVVNY</sequence>
<evidence type="ECO:0000313" key="1">
    <source>
        <dbReference type="EMBL" id="PTB51719.1"/>
    </source>
</evidence>
<dbReference type="RefSeq" id="XP_024771396.1">
    <property type="nucleotide sequence ID" value="XM_024913604.1"/>
</dbReference>